<dbReference type="Gene3D" id="3.40.50.2300">
    <property type="match status" value="1"/>
</dbReference>
<reference evidence="5" key="1">
    <citation type="submission" date="2023-07" db="EMBL/GenBank/DDBJ databases">
        <title>A chromosome-level genome assembly of Lolium multiflorum.</title>
        <authorList>
            <person name="Chen Y."/>
            <person name="Copetti D."/>
            <person name="Kolliker R."/>
            <person name="Studer B."/>
        </authorList>
    </citation>
    <scope>NUCLEOTIDE SEQUENCE</scope>
    <source>
        <strain evidence="5">02402/16</strain>
        <tissue evidence="5">Leaf</tissue>
    </source>
</reference>
<dbReference type="InterPro" id="IPR045279">
    <property type="entry name" value="ARR-like"/>
</dbReference>
<dbReference type="PANTHER" id="PTHR43874:SF84">
    <property type="entry name" value="TWO-COMPONENT RESPONSE REGULATOR ORR27"/>
    <property type="match status" value="1"/>
</dbReference>
<dbReference type="InterPro" id="IPR001789">
    <property type="entry name" value="Sig_transdc_resp-reg_receiver"/>
</dbReference>
<dbReference type="Pfam" id="PF00072">
    <property type="entry name" value="Response_reg"/>
    <property type="match status" value="1"/>
</dbReference>
<keyword evidence="6" id="KW-1185">Reference proteome</keyword>
<evidence type="ECO:0000313" key="5">
    <source>
        <dbReference type="EMBL" id="KAK1696760.1"/>
    </source>
</evidence>
<dbReference type="GO" id="GO:0000160">
    <property type="term" value="P:phosphorelay signal transduction system"/>
    <property type="evidence" value="ECO:0007669"/>
    <property type="project" value="UniProtKB-KW"/>
</dbReference>
<comment type="caution">
    <text evidence="2">Lacks conserved residue(s) required for the propagation of feature annotation.</text>
</comment>
<dbReference type="AlphaFoldDB" id="A0AAD8TYV3"/>
<sequence>MEKTGSASGATADVGFPEDVVRILAVDEDPLSLITLTRTLQGCGYHVTGKASPEEALREVWQKPERSFDLVITVARTEGVGIDGFGLLEHLRNRLPVILVGNEPEPVETMMKGYLGGAFEFLTKPLGEKELRYIWKHVSRWRLNAATGSDPRHKRSAGAVNGSGEGSSRGVRQQKKRCRTARKIQFNSLPNLHALFVEAAEVLQGTEGYCPRGIRELLLAQGIEIPIDQATIHLEIYERDRLINHLSGEPTDMSCHYNNSENYLTYQSSGSCMRSHGATNVNHLSSGALPGCCGVLGNESYRASHVGHLHNNGNHHGNASGYGNANANANGYCGNGPANGSMVSAYPSANQAQQVQQTMATPGLVPRLSYHGSTGGITMLGDGGDLVRSAAACMTQHEKDRLINHLSGEPTNMSSHYNNSGNYLTYQSSGSYMRSHGATNVNQLSNGALPRCRGVLGNESYRASHVGHLHNNGNHHGNSSGYGNANANANGYCGNGPDNRSMVSAPPSFNQAQQVQQTMATPGLVPRLSYHGSNRGIAMLGDGDDMVRSYQLREIEVIQNNAATGMTQGIHAAGAAGPASASHAQDFTDFLNWESTCGNGTTGPSDAM</sequence>
<evidence type="ECO:0000256" key="1">
    <source>
        <dbReference type="ARBA" id="ARBA00023012"/>
    </source>
</evidence>
<name>A0AAD8TYV3_LOLMU</name>
<dbReference type="EMBL" id="JAUUTY010000001">
    <property type="protein sequence ID" value="KAK1696760.1"/>
    <property type="molecule type" value="Genomic_DNA"/>
</dbReference>
<organism evidence="5 6">
    <name type="scientific">Lolium multiflorum</name>
    <name type="common">Italian ryegrass</name>
    <name type="synonym">Lolium perenne subsp. multiflorum</name>
    <dbReference type="NCBI Taxonomy" id="4521"/>
    <lineage>
        <taxon>Eukaryota</taxon>
        <taxon>Viridiplantae</taxon>
        <taxon>Streptophyta</taxon>
        <taxon>Embryophyta</taxon>
        <taxon>Tracheophyta</taxon>
        <taxon>Spermatophyta</taxon>
        <taxon>Magnoliopsida</taxon>
        <taxon>Liliopsida</taxon>
        <taxon>Poales</taxon>
        <taxon>Poaceae</taxon>
        <taxon>BOP clade</taxon>
        <taxon>Pooideae</taxon>
        <taxon>Poodae</taxon>
        <taxon>Poeae</taxon>
        <taxon>Poeae Chloroplast Group 2 (Poeae type)</taxon>
        <taxon>Loliodinae</taxon>
        <taxon>Loliinae</taxon>
        <taxon>Lolium</taxon>
    </lineage>
</organism>
<dbReference type="PANTHER" id="PTHR43874">
    <property type="entry name" value="TWO-COMPONENT RESPONSE REGULATOR"/>
    <property type="match status" value="1"/>
</dbReference>
<proteinExistence type="predicted"/>
<dbReference type="InterPro" id="IPR011006">
    <property type="entry name" value="CheY-like_superfamily"/>
</dbReference>
<keyword evidence="1" id="KW-0902">Two-component regulatory system</keyword>
<evidence type="ECO:0000256" key="3">
    <source>
        <dbReference type="SAM" id="MobiDB-lite"/>
    </source>
</evidence>
<dbReference type="PROSITE" id="PS50110">
    <property type="entry name" value="RESPONSE_REGULATORY"/>
    <property type="match status" value="1"/>
</dbReference>
<dbReference type="Proteomes" id="UP001231189">
    <property type="component" value="Unassembled WGS sequence"/>
</dbReference>
<accession>A0AAD8TYV3</accession>
<protein>
    <recommendedName>
        <fullName evidence="4">Response regulatory domain-containing protein</fullName>
    </recommendedName>
</protein>
<dbReference type="SUPFAM" id="SSF52172">
    <property type="entry name" value="CheY-like"/>
    <property type="match status" value="1"/>
</dbReference>
<feature type="domain" description="Response regulatory" evidence="4">
    <location>
        <begin position="22"/>
        <end position="139"/>
    </location>
</feature>
<evidence type="ECO:0000256" key="2">
    <source>
        <dbReference type="PROSITE-ProRule" id="PRU00169"/>
    </source>
</evidence>
<gene>
    <name evidence="5" type="ORF">QYE76_013457</name>
</gene>
<comment type="caution">
    <text evidence="5">The sequence shown here is derived from an EMBL/GenBank/DDBJ whole genome shotgun (WGS) entry which is preliminary data.</text>
</comment>
<feature type="region of interest" description="Disordered" evidence="3">
    <location>
        <begin position="146"/>
        <end position="174"/>
    </location>
</feature>
<evidence type="ECO:0000259" key="4">
    <source>
        <dbReference type="PROSITE" id="PS50110"/>
    </source>
</evidence>
<evidence type="ECO:0000313" key="6">
    <source>
        <dbReference type="Proteomes" id="UP001231189"/>
    </source>
</evidence>
<dbReference type="GO" id="GO:0009736">
    <property type="term" value="P:cytokinin-activated signaling pathway"/>
    <property type="evidence" value="ECO:0007669"/>
    <property type="project" value="InterPro"/>
</dbReference>
<dbReference type="SMART" id="SM00448">
    <property type="entry name" value="REC"/>
    <property type="match status" value="1"/>
</dbReference>